<dbReference type="GO" id="GO:0016787">
    <property type="term" value="F:hydrolase activity"/>
    <property type="evidence" value="ECO:0007669"/>
    <property type="project" value="UniProtKB-KW"/>
</dbReference>
<dbReference type="OrthoDB" id="19653at2759"/>
<feature type="domain" description="Carboxylesterase type B" evidence="4">
    <location>
        <begin position="32"/>
        <end position="552"/>
    </location>
</feature>
<comment type="similarity">
    <text evidence="1 3">Belongs to the type-B carboxylesterase/lipase family.</text>
</comment>
<dbReference type="OMA" id="YLGGMVN"/>
<reference evidence="5" key="1">
    <citation type="journal article" date="2020" name="Nat. Ecol. Evol.">
        <title>Deeply conserved synteny resolves early events in vertebrate evolution.</title>
        <authorList>
            <person name="Simakov O."/>
            <person name="Marletaz F."/>
            <person name="Yue J.X."/>
            <person name="O'Connell B."/>
            <person name="Jenkins J."/>
            <person name="Brandt A."/>
            <person name="Calef R."/>
            <person name="Tung C.H."/>
            <person name="Huang T.K."/>
            <person name="Schmutz J."/>
            <person name="Satoh N."/>
            <person name="Yu J.K."/>
            <person name="Putnam N.H."/>
            <person name="Green R.E."/>
            <person name="Rokhsar D.S."/>
        </authorList>
    </citation>
    <scope>NUCLEOTIDE SEQUENCE [LARGE SCALE GENOMIC DNA]</scope>
    <source>
        <strain evidence="5">S238N-H82</strain>
    </source>
</reference>
<dbReference type="RefSeq" id="XP_035681492.1">
    <property type="nucleotide sequence ID" value="XM_035825599.1"/>
</dbReference>
<evidence type="ECO:0000256" key="2">
    <source>
        <dbReference type="ARBA" id="ARBA00022801"/>
    </source>
</evidence>
<name>A0A9J7LFJ6_BRAFL</name>
<keyword evidence="5" id="KW-1185">Reference proteome</keyword>
<dbReference type="GeneID" id="118419251"/>
<dbReference type="PROSITE" id="PS00122">
    <property type="entry name" value="CARBOXYLESTERASE_B_1"/>
    <property type="match status" value="1"/>
</dbReference>
<dbReference type="EC" id="3.1.1.-" evidence="3"/>
<proteinExistence type="inferred from homology"/>
<dbReference type="SUPFAM" id="SSF53474">
    <property type="entry name" value="alpha/beta-Hydrolases"/>
    <property type="match status" value="1"/>
</dbReference>
<dbReference type="Gene3D" id="3.40.50.1820">
    <property type="entry name" value="alpha/beta hydrolase"/>
    <property type="match status" value="1"/>
</dbReference>
<dbReference type="Proteomes" id="UP000001554">
    <property type="component" value="Chromosome 7"/>
</dbReference>
<dbReference type="FunFam" id="3.40.50.1820:FF:000128">
    <property type="entry name" value="Carboxylic ester hydrolase"/>
    <property type="match status" value="1"/>
</dbReference>
<evidence type="ECO:0000313" key="5">
    <source>
        <dbReference type="Proteomes" id="UP000001554"/>
    </source>
</evidence>
<evidence type="ECO:0000256" key="1">
    <source>
        <dbReference type="ARBA" id="ARBA00005964"/>
    </source>
</evidence>
<dbReference type="InterPro" id="IPR050309">
    <property type="entry name" value="Type-B_Carboxylest/Lipase"/>
</dbReference>
<evidence type="ECO:0000256" key="3">
    <source>
        <dbReference type="RuleBase" id="RU361235"/>
    </source>
</evidence>
<evidence type="ECO:0000313" key="6">
    <source>
        <dbReference type="RefSeq" id="XP_035681492.1"/>
    </source>
</evidence>
<dbReference type="InterPro" id="IPR019819">
    <property type="entry name" value="Carboxylesterase_B_CS"/>
</dbReference>
<sequence length="590" mass="64820">MAVCSPIGRYGGLRAFVAFSVVFFVIVGRSDAAVVSTTYGDVSGSEFLTSSVVENAVFDRVFTFKGIPYAAPPVGDLRWRPPQDPASWTGVRDVTEFGSRCIQDPAAMAPEPYPIFREFLARTNASSEDCLFLNVYTPEVSNTANLPVMVWVHGGGMVRGSADEYPAEIPTSLHNVVMVTTNFRLGNLGFLPTRDDDAPGNIGLLDLMKGLQWIQANIRNFGGDPDRVTIFGQSGGGWAVSLLVMSPMATGLFHRAISQSGVAGIAITQKGDLTQTETLARGLNCTTASYDDMMSCLRGKPSEAIAAGTTATALIGGRLLPESPWDLMYKNRINRVDYLLGTNNDEFAYVDDDGLTRPEFEMQLSYSLRRITSQYLGGMVNEILQPVIDQYVDPASGNDPIYLGEQFLKQGTDSAFAAPTVHMAQAAVYGNEQVYQYEFQRASSVFSYRPSYIKADHGDELFYTFGIPLLRDDTGASWKYNFTQEERDLSLDMMAYWVNFATNGDPNDSSGAASTRNLVAWPRYMTSSQSYLQLDVTPSTDDRLRDELMKFWNEEVPRLLGKDVRSGGDGGPSRSHVLLAFVLSVSYVFA</sequence>
<dbReference type="InterPro" id="IPR029058">
    <property type="entry name" value="AB_hydrolase_fold"/>
</dbReference>
<dbReference type="InterPro" id="IPR002018">
    <property type="entry name" value="CarbesteraseB"/>
</dbReference>
<protein>
    <recommendedName>
        <fullName evidence="3">Carboxylic ester hydrolase</fullName>
        <ecNumber evidence="3">3.1.1.-</ecNumber>
    </recommendedName>
</protein>
<keyword evidence="2 3" id="KW-0378">Hydrolase</keyword>
<evidence type="ECO:0000259" key="4">
    <source>
        <dbReference type="Pfam" id="PF00135"/>
    </source>
</evidence>
<accession>A0A9J7LFJ6</accession>
<dbReference type="KEGG" id="bfo:118419251"/>
<dbReference type="InterPro" id="IPR019826">
    <property type="entry name" value="Carboxylesterase_B_AS"/>
</dbReference>
<dbReference type="PROSITE" id="PS00941">
    <property type="entry name" value="CARBOXYLESTERASE_B_2"/>
    <property type="match status" value="1"/>
</dbReference>
<gene>
    <name evidence="6" type="primary">LOC118419251</name>
</gene>
<dbReference type="AlphaFoldDB" id="A0A9J7LFJ6"/>
<dbReference type="Pfam" id="PF00135">
    <property type="entry name" value="COesterase"/>
    <property type="match status" value="1"/>
</dbReference>
<organism evidence="5 6">
    <name type="scientific">Branchiostoma floridae</name>
    <name type="common">Florida lancelet</name>
    <name type="synonym">Amphioxus</name>
    <dbReference type="NCBI Taxonomy" id="7739"/>
    <lineage>
        <taxon>Eukaryota</taxon>
        <taxon>Metazoa</taxon>
        <taxon>Chordata</taxon>
        <taxon>Cephalochordata</taxon>
        <taxon>Leptocardii</taxon>
        <taxon>Amphioxiformes</taxon>
        <taxon>Branchiostomatidae</taxon>
        <taxon>Branchiostoma</taxon>
    </lineage>
</organism>
<dbReference type="PANTHER" id="PTHR11559">
    <property type="entry name" value="CARBOXYLESTERASE"/>
    <property type="match status" value="1"/>
</dbReference>
<reference evidence="6" key="2">
    <citation type="submission" date="2025-08" db="UniProtKB">
        <authorList>
            <consortium name="RefSeq"/>
        </authorList>
    </citation>
    <scope>IDENTIFICATION</scope>
    <source>
        <strain evidence="6">S238N-H82</strain>
        <tissue evidence="6">Testes</tissue>
    </source>
</reference>